<dbReference type="EMBL" id="AZDV01000026">
    <property type="protein sequence ID" value="KRK94547.1"/>
    <property type="molecule type" value="Genomic_DNA"/>
</dbReference>
<feature type="domain" description="YbaK/aminoacyl-tRNA synthetase-associated" evidence="3">
    <location>
        <begin position="25"/>
        <end position="151"/>
    </location>
</feature>
<dbReference type="STRING" id="1423715.FD25_GL000515"/>
<keyword evidence="5" id="KW-1185">Reference proteome</keyword>
<evidence type="ECO:0000259" key="3">
    <source>
        <dbReference type="Pfam" id="PF04073"/>
    </source>
</evidence>
<protein>
    <recommendedName>
        <fullName evidence="3">YbaK/aminoacyl-tRNA synthetase-associated domain-containing protein</fullName>
    </recommendedName>
</protein>
<dbReference type="Gene3D" id="3.90.960.10">
    <property type="entry name" value="YbaK/aminoacyl-tRNA synthetase-associated domain"/>
    <property type="match status" value="1"/>
</dbReference>
<dbReference type="InterPro" id="IPR040285">
    <property type="entry name" value="ProX/PRXD1"/>
</dbReference>
<dbReference type="GO" id="GO:0006412">
    <property type="term" value="P:translation"/>
    <property type="evidence" value="ECO:0007669"/>
    <property type="project" value="UniProtKB-KW"/>
</dbReference>
<comment type="similarity">
    <text evidence="1">Belongs to the PRORSD1 family.</text>
</comment>
<dbReference type="Pfam" id="PF04073">
    <property type="entry name" value="tRNA_edit"/>
    <property type="match status" value="1"/>
</dbReference>
<gene>
    <name evidence="4" type="ORF">FD25_GL000515</name>
</gene>
<dbReference type="InterPro" id="IPR036754">
    <property type="entry name" value="YbaK/aa-tRNA-synt-asso_dom_sf"/>
</dbReference>
<accession>A0A0R1LLZ1</accession>
<proteinExistence type="inferred from homology"/>
<evidence type="ECO:0000256" key="2">
    <source>
        <dbReference type="ARBA" id="ARBA00022917"/>
    </source>
</evidence>
<dbReference type="PANTHER" id="PTHR31423:SF3">
    <property type="entry name" value="PROLYL-TRNA SYNTHETASE ASSOCIATED DOMAIN-CONTAINING PROTEIN 1-RELATED"/>
    <property type="match status" value="1"/>
</dbReference>
<evidence type="ECO:0000313" key="5">
    <source>
        <dbReference type="Proteomes" id="UP000051955"/>
    </source>
</evidence>
<dbReference type="InterPro" id="IPR007214">
    <property type="entry name" value="YbaK/aa-tRNA-synth-assoc-dom"/>
</dbReference>
<dbReference type="PANTHER" id="PTHR31423">
    <property type="entry name" value="YBAK DOMAIN-CONTAINING PROTEIN"/>
    <property type="match status" value="1"/>
</dbReference>
<dbReference type="GO" id="GO:0002161">
    <property type="term" value="F:aminoacyl-tRNA deacylase activity"/>
    <property type="evidence" value="ECO:0007669"/>
    <property type="project" value="InterPro"/>
</dbReference>
<name>A0A0R1LLZ1_9LACO</name>
<dbReference type="AlphaFoldDB" id="A0A0R1LLZ1"/>
<dbReference type="SUPFAM" id="SSF55826">
    <property type="entry name" value="YbaK/ProRS associated domain"/>
    <property type="match status" value="1"/>
</dbReference>
<keyword evidence="2" id="KW-0648">Protein biosynthesis</keyword>
<comment type="caution">
    <text evidence="4">The sequence shown here is derived from an EMBL/GenBank/DDBJ whole genome shotgun (WGS) entry which is preliminary data.</text>
</comment>
<sequence>MLIMDKTAIYALLDQQHLWHEITEHSAVSSMAEVTAVELPYPEAEAKNLLVCDDHHHTYYLLTVKGDLRVDLKAFRQQFHTRRLTFASAQDLKTRLGVIPGAVTPLGLLNDDSRRINFFIDQAFLNEPGLIGVHPNDNTATVCLKTTDLLALIRQHGNPVTAVDFSALTK</sequence>
<evidence type="ECO:0000313" key="4">
    <source>
        <dbReference type="EMBL" id="KRK94547.1"/>
    </source>
</evidence>
<evidence type="ECO:0000256" key="1">
    <source>
        <dbReference type="ARBA" id="ARBA00010201"/>
    </source>
</evidence>
<reference evidence="4 5" key="1">
    <citation type="journal article" date="2015" name="Genome Announc.">
        <title>Expanding the biotechnology potential of lactobacilli through comparative genomics of 213 strains and associated genera.</title>
        <authorList>
            <person name="Sun Z."/>
            <person name="Harris H.M."/>
            <person name="McCann A."/>
            <person name="Guo C."/>
            <person name="Argimon S."/>
            <person name="Zhang W."/>
            <person name="Yang X."/>
            <person name="Jeffery I.B."/>
            <person name="Cooney J.C."/>
            <person name="Kagawa T.F."/>
            <person name="Liu W."/>
            <person name="Song Y."/>
            <person name="Salvetti E."/>
            <person name="Wrobel A."/>
            <person name="Rasinkangas P."/>
            <person name="Parkhill J."/>
            <person name="Rea M.C."/>
            <person name="O'Sullivan O."/>
            <person name="Ritari J."/>
            <person name="Douillard F.P."/>
            <person name="Paul Ross R."/>
            <person name="Yang R."/>
            <person name="Briner A.E."/>
            <person name="Felis G.E."/>
            <person name="de Vos W.M."/>
            <person name="Barrangou R."/>
            <person name="Klaenhammer T.R."/>
            <person name="Caufield P.W."/>
            <person name="Cui Y."/>
            <person name="Zhang H."/>
            <person name="O'Toole P.W."/>
        </authorList>
    </citation>
    <scope>NUCLEOTIDE SEQUENCE [LARGE SCALE GENOMIC DNA]</scope>
    <source>
        <strain evidence="4 5">DSM 19394</strain>
    </source>
</reference>
<dbReference type="PATRIC" id="fig|1423715.3.peg.539"/>
<dbReference type="Proteomes" id="UP000051955">
    <property type="component" value="Unassembled WGS sequence"/>
</dbReference>
<organism evidence="4 5">
    <name type="scientific">Levilactobacillus acidifarinae DSM 19394 = JCM 15949</name>
    <dbReference type="NCBI Taxonomy" id="1423715"/>
    <lineage>
        <taxon>Bacteria</taxon>
        <taxon>Bacillati</taxon>
        <taxon>Bacillota</taxon>
        <taxon>Bacilli</taxon>
        <taxon>Lactobacillales</taxon>
        <taxon>Lactobacillaceae</taxon>
        <taxon>Levilactobacillus</taxon>
    </lineage>
</organism>